<sequence length="96" mass="10435">MDVLATTNESPVSRCSPPLMDALATTNESPESRWSLPLMDAFATTNESLEMSESSGDLLPTFTPYPFVTSIPPPSDHSLLHQISHPCIPKRPATHS</sequence>
<accession>A0A4C1VHT8</accession>
<proteinExistence type="predicted"/>
<organism evidence="1 2">
    <name type="scientific">Eumeta variegata</name>
    <name type="common">Bagworm moth</name>
    <name type="synonym">Eumeta japonica</name>
    <dbReference type="NCBI Taxonomy" id="151549"/>
    <lineage>
        <taxon>Eukaryota</taxon>
        <taxon>Metazoa</taxon>
        <taxon>Ecdysozoa</taxon>
        <taxon>Arthropoda</taxon>
        <taxon>Hexapoda</taxon>
        <taxon>Insecta</taxon>
        <taxon>Pterygota</taxon>
        <taxon>Neoptera</taxon>
        <taxon>Endopterygota</taxon>
        <taxon>Lepidoptera</taxon>
        <taxon>Glossata</taxon>
        <taxon>Ditrysia</taxon>
        <taxon>Tineoidea</taxon>
        <taxon>Psychidae</taxon>
        <taxon>Oiketicinae</taxon>
        <taxon>Eumeta</taxon>
    </lineage>
</organism>
<reference evidence="1 2" key="1">
    <citation type="journal article" date="2019" name="Commun. Biol.">
        <title>The bagworm genome reveals a unique fibroin gene that provides high tensile strength.</title>
        <authorList>
            <person name="Kono N."/>
            <person name="Nakamura H."/>
            <person name="Ohtoshi R."/>
            <person name="Tomita M."/>
            <person name="Numata K."/>
            <person name="Arakawa K."/>
        </authorList>
    </citation>
    <scope>NUCLEOTIDE SEQUENCE [LARGE SCALE GENOMIC DNA]</scope>
</reference>
<gene>
    <name evidence="1" type="ORF">EVAR_80434_1</name>
</gene>
<name>A0A4C1VHT8_EUMVA</name>
<comment type="caution">
    <text evidence="1">The sequence shown here is derived from an EMBL/GenBank/DDBJ whole genome shotgun (WGS) entry which is preliminary data.</text>
</comment>
<evidence type="ECO:0000313" key="2">
    <source>
        <dbReference type="Proteomes" id="UP000299102"/>
    </source>
</evidence>
<dbReference type="AlphaFoldDB" id="A0A4C1VHT8"/>
<evidence type="ECO:0000313" key="1">
    <source>
        <dbReference type="EMBL" id="GBP38149.1"/>
    </source>
</evidence>
<dbReference type="EMBL" id="BGZK01000344">
    <property type="protein sequence ID" value="GBP38149.1"/>
    <property type="molecule type" value="Genomic_DNA"/>
</dbReference>
<protein>
    <submittedName>
        <fullName evidence="1">Uncharacterized protein</fullName>
    </submittedName>
</protein>
<keyword evidence="2" id="KW-1185">Reference proteome</keyword>
<dbReference type="Proteomes" id="UP000299102">
    <property type="component" value="Unassembled WGS sequence"/>
</dbReference>